<dbReference type="Proteomes" id="UP000001660">
    <property type="component" value="Chromosome"/>
</dbReference>
<sequence>MSHHPAAEHFEISLQTPSGEISTAVGVPAGFVPITAILPLMRSLGGEAQVLEQRRLLEAGQRISCEKGCAACCRMLVPISVPEAFALTNAIDQLDQNERNRLLAKLDLAQQQLARAGILKQLSSLADSSEPLNDEAIEPLNRAYYALRMPCPFLDNETCSIYADRPAACRELAVTSPATECQEMTKQTVQPVPVAVRLSTALSLLWADLTGTAPRLIPLPLAVDWARRHKEEQTNQWAGTELFEKAMDKVWQYLSQETARRRNVG</sequence>
<gene>
    <name evidence="1" type="ORF">NIDE4069</name>
</gene>
<dbReference type="EMBL" id="FP929003">
    <property type="protein sequence ID" value="CBK43738.1"/>
    <property type="molecule type" value="Genomic_DNA"/>
</dbReference>
<reference evidence="1 2" key="1">
    <citation type="journal article" date="2010" name="Proc. Natl. Acad. Sci. U.S.A.">
        <title>A Nitrospira metagenome illuminates the physiology and evolution of globally important nitrite-oxidizing bacteria.</title>
        <authorList>
            <person name="Lucker S."/>
            <person name="Wagner M."/>
            <person name="Maixner F."/>
            <person name="Pelletier E."/>
            <person name="Koch H."/>
            <person name="Vacherie B."/>
            <person name="Rattei T."/>
            <person name="Sinninghe Damste J."/>
            <person name="Spieck E."/>
            <person name="Le Paslier D."/>
            <person name="Daims H."/>
        </authorList>
    </citation>
    <scope>NUCLEOTIDE SEQUENCE [LARGE SCALE GENOMIC DNA]</scope>
</reference>
<dbReference type="eggNOG" id="COG0727">
    <property type="taxonomic scope" value="Bacteria"/>
</dbReference>
<dbReference type="AlphaFoldDB" id="D8P8A6"/>
<name>D8P8A6_9BACT</name>
<dbReference type="STRING" id="330214.NIDE4069"/>
<dbReference type="KEGG" id="nde:NIDE4069"/>
<dbReference type="OrthoDB" id="9810361at2"/>
<evidence type="ECO:0000313" key="1">
    <source>
        <dbReference type="EMBL" id="CBK43738.1"/>
    </source>
</evidence>
<keyword evidence="2" id="KW-1185">Reference proteome</keyword>
<evidence type="ECO:0000313" key="2">
    <source>
        <dbReference type="Proteomes" id="UP000001660"/>
    </source>
</evidence>
<organism evidence="1 2">
    <name type="scientific">Nitrospira defluvii</name>
    <dbReference type="NCBI Taxonomy" id="330214"/>
    <lineage>
        <taxon>Bacteria</taxon>
        <taxon>Pseudomonadati</taxon>
        <taxon>Nitrospirota</taxon>
        <taxon>Nitrospiria</taxon>
        <taxon>Nitrospirales</taxon>
        <taxon>Nitrospiraceae</taxon>
        <taxon>Nitrospira</taxon>
    </lineage>
</organism>
<protein>
    <recommendedName>
        <fullName evidence="3">YkgJ family cysteine cluster protein</fullName>
    </recommendedName>
</protein>
<dbReference type="Pfam" id="PF03692">
    <property type="entry name" value="CxxCxxCC"/>
    <property type="match status" value="1"/>
</dbReference>
<proteinExistence type="predicted"/>
<accession>D8P8A6</accession>
<evidence type="ECO:0008006" key="3">
    <source>
        <dbReference type="Google" id="ProtNLM"/>
    </source>
</evidence>
<dbReference type="InterPro" id="IPR005358">
    <property type="entry name" value="Puta_zinc/iron-chelating_dom"/>
</dbReference>
<dbReference type="HOGENOM" id="CLU_1048410_0_0_0"/>